<evidence type="ECO:0000313" key="3">
    <source>
        <dbReference type="Proteomes" id="UP000016933"/>
    </source>
</evidence>
<gene>
    <name evidence="2" type="ORF">DOTSEDRAFT_47192</name>
</gene>
<protein>
    <submittedName>
        <fullName evidence="2">Uncharacterized protein</fullName>
    </submittedName>
</protein>
<evidence type="ECO:0000313" key="2">
    <source>
        <dbReference type="EMBL" id="EME40943.1"/>
    </source>
</evidence>
<evidence type="ECO:0000256" key="1">
    <source>
        <dbReference type="SAM" id="MobiDB-lite"/>
    </source>
</evidence>
<dbReference type="AlphaFoldDB" id="N1PE95"/>
<name>N1PE95_DOTSN</name>
<organism evidence="2 3">
    <name type="scientific">Dothistroma septosporum (strain NZE10 / CBS 128990)</name>
    <name type="common">Red band needle blight fungus</name>
    <name type="synonym">Mycosphaerella pini</name>
    <dbReference type="NCBI Taxonomy" id="675120"/>
    <lineage>
        <taxon>Eukaryota</taxon>
        <taxon>Fungi</taxon>
        <taxon>Dikarya</taxon>
        <taxon>Ascomycota</taxon>
        <taxon>Pezizomycotina</taxon>
        <taxon>Dothideomycetes</taxon>
        <taxon>Dothideomycetidae</taxon>
        <taxon>Mycosphaerellales</taxon>
        <taxon>Mycosphaerellaceae</taxon>
        <taxon>Dothistroma</taxon>
    </lineage>
</organism>
<dbReference type="EMBL" id="KB446543">
    <property type="protein sequence ID" value="EME40943.1"/>
    <property type="molecule type" value="Genomic_DNA"/>
</dbReference>
<accession>N1PE95</accession>
<dbReference type="HOGENOM" id="CLU_2757762_0_0_1"/>
<reference evidence="2 3" key="2">
    <citation type="journal article" date="2012" name="PLoS Pathog.">
        <title>Diverse lifestyles and strategies of plant pathogenesis encoded in the genomes of eighteen Dothideomycetes fungi.</title>
        <authorList>
            <person name="Ohm R.A."/>
            <person name="Feau N."/>
            <person name="Henrissat B."/>
            <person name="Schoch C.L."/>
            <person name="Horwitz B.A."/>
            <person name="Barry K.W."/>
            <person name="Condon B.J."/>
            <person name="Copeland A.C."/>
            <person name="Dhillon B."/>
            <person name="Glaser F."/>
            <person name="Hesse C.N."/>
            <person name="Kosti I."/>
            <person name="LaButti K."/>
            <person name="Lindquist E.A."/>
            <person name="Lucas S."/>
            <person name="Salamov A.A."/>
            <person name="Bradshaw R.E."/>
            <person name="Ciuffetti L."/>
            <person name="Hamelin R.C."/>
            <person name="Kema G.H.J."/>
            <person name="Lawrence C."/>
            <person name="Scott J.A."/>
            <person name="Spatafora J.W."/>
            <person name="Turgeon B.G."/>
            <person name="de Wit P.J.G.M."/>
            <person name="Zhong S."/>
            <person name="Goodwin S.B."/>
            <person name="Grigoriev I.V."/>
        </authorList>
    </citation>
    <scope>NUCLEOTIDE SEQUENCE [LARGE SCALE GENOMIC DNA]</scope>
    <source>
        <strain evidence="3">NZE10 / CBS 128990</strain>
    </source>
</reference>
<sequence length="70" mass="7656">MKAHSTGNARWQSDVATIVRTYDGSDSKEIGGNSTTVRRSDFERPVLHSPHPSNQVLIHSSLIGSKPLKV</sequence>
<reference evidence="3" key="1">
    <citation type="journal article" date="2012" name="PLoS Genet.">
        <title>The genomes of the fungal plant pathogens Cladosporium fulvum and Dothistroma septosporum reveal adaptation to different hosts and lifestyles but also signatures of common ancestry.</title>
        <authorList>
            <person name="de Wit P.J.G.M."/>
            <person name="van der Burgt A."/>
            <person name="Oekmen B."/>
            <person name="Stergiopoulos I."/>
            <person name="Abd-Elsalam K.A."/>
            <person name="Aerts A.L."/>
            <person name="Bahkali A.H."/>
            <person name="Beenen H.G."/>
            <person name="Chettri P."/>
            <person name="Cox M.P."/>
            <person name="Datema E."/>
            <person name="de Vries R.P."/>
            <person name="Dhillon B."/>
            <person name="Ganley A.R."/>
            <person name="Griffiths S.A."/>
            <person name="Guo Y."/>
            <person name="Hamelin R.C."/>
            <person name="Henrissat B."/>
            <person name="Kabir M.S."/>
            <person name="Jashni M.K."/>
            <person name="Kema G."/>
            <person name="Klaubauf S."/>
            <person name="Lapidus A."/>
            <person name="Levasseur A."/>
            <person name="Lindquist E."/>
            <person name="Mehrabi R."/>
            <person name="Ohm R.A."/>
            <person name="Owen T.J."/>
            <person name="Salamov A."/>
            <person name="Schwelm A."/>
            <person name="Schijlen E."/>
            <person name="Sun H."/>
            <person name="van den Burg H.A."/>
            <person name="van Ham R.C.H.J."/>
            <person name="Zhang S."/>
            <person name="Goodwin S.B."/>
            <person name="Grigoriev I.V."/>
            <person name="Collemare J."/>
            <person name="Bradshaw R.E."/>
        </authorList>
    </citation>
    <scope>NUCLEOTIDE SEQUENCE [LARGE SCALE GENOMIC DNA]</scope>
    <source>
        <strain evidence="3">NZE10 / CBS 128990</strain>
    </source>
</reference>
<dbReference type="Proteomes" id="UP000016933">
    <property type="component" value="Unassembled WGS sequence"/>
</dbReference>
<keyword evidence="3" id="KW-1185">Reference proteome</keyword>
<feature type="region of interest" description="Disordered" evidence="1">
    <location>
        <begin position="44"/>
        <end position="70"/>
    </location>
</feature>
<proteinExistence type="predicted"/>